<proteinExistence type="predicted"/>
<dbReference type="EMBL" id="LN853728">
    <property type="protein sequence ID" value="CRY96576.1"/>
    <property type="molecule type" value="Genomic_DNA"/>
</dbReference>
<dbReference type="AlphaFoldDB" id="A0A0H5Q3D8"/>
<accession>A0A0H5Q3D8</accession>
<organism evidence="2">
    <name type="scientific">uncultured prokaryote</name>
    <dbReference type="NCBI Taxonomy" id="198431"/>
    <lineage>
        <taxon>unclassified sequences</taxon>
        <taxon>environmental samples</taxon>
    </lineage>
</organism>
<keyword evidence="2" id="KW-0614">Plasmid</keyword>
<name>A0A0H5Q3D8_9ZZZZ</name>
<geneLocation type="plasmid" evidence="2">
    <name>pRGFK1149</name>
</geneLocation>
<feature type="domain" description="Replication initiation protein-like C-terminal" evidence="1">
    <location>
        <begin position="128"/>
        <end position="178"/>
    </location>
</feature>
<dbReference type="InterPro" id="IPR003491">
    <property type="entry name" value="REP-like_C"/>
</dbReference>
<sequence>MKFDYYAASLPATVGHCQSTIISMFGEGVTQQKPISPFKFGASHVGEGFRWYWGGENPRPYFVASGRSAIAGAEFVRDAYPDHRVSRVDVCTDFDEAGGWDRITRLIEPIARKSGVEILFMGDPDAKKKTGRTMYFGSKASDVRLCVYEKGLHERKLGAIGVSENWFRVELRVKPRKERKGIAAHSTQAELWGMAKWTQRVAENVLQNEVPFIPDISLRKSSADQAFEHMLKQYASTMREISRLYGAKHLMQRIKNELVDEEGGGIVN</sequence>
<dbReference type="Pfam" id="PF02486">
    <property type="entry name" value="Rep_trans"/>
    <property type="match status" value="1"/>
</dbReference>
<evidence type="ECO:0000259" key="1">
    <source>
        <dbReference type="Pfam" id="PF02486"/>
    </source>
</evidence>
<protein>
    <recommendedName>
        <fullName evidence="1">Replication initiation protein-like C-terminal domain-containing protein</fullName>
    </recommendedName>
</protein>
<reference evidence="2" key="2">
    <citation type="submission" date="2015-07" db="EMBL/GenBank/DDBJ databases">
        <title>Plasmids, circular viruses and viroids from rat gut.</title>
        <authorList>
            <person name="Jorgensen T.J."/>
            <person name="Hansen M.A."/>
            <person name="Xu Z."/>
            <person name="Tabak M.A."/>
            <person name="Sorensen S.J."/>
            <person name="Hansen L.H."/>
        </authorList>
    </citation>
    <scope>NUCLEOTIDE SEQUENCE</scope>
    <source>
        <plasmid evidence="2">pRGFK1149</plasmid>
    </source>
</reference>
<evidence type="ECO:0000313" key="2">
    <source>
        <dbReference type="EMBL" id="CRY96576.1"/>
    </source>
</evidence>
<reference evidence="2" key="1">
    <citation type="submission" date="2015-06" db="EMBL/GenBank/DDBJ databases">
        <authorList>
            <person name="Joergensen T."/>
        </authorList>
    </citation>
    <scope>NUCLEOTIDE SEQUENCE</scope>
    <source>
        <plasmid evidence="2">pRGFK1149</plasmid>
    </source>
</reference>